<organism evidence="2 3">
    <name type="scientific">Cyclotella atomus</name>
    <dbReference type="NCBI Taxonomy" id="382360"/>
    <lineage>
        <taxon>Eukaryota</taxon>
        <taxon>Sar</taxon>
        <taxon>Stramenopiles</taxon>
        <taxon>Ochrophyta</taxon>
        <taxon>Bacillariophyta</taxon>
        <taxon>Coscinodiscophyceae</taxon>
        <taxon>Thalassiosirophycidae</taxon>
        <taxon>Stephanodiscales</taxon>
        <taxon>Stephanodiscaceae</taxon>
        <taxon>Cyclotella</taxon>
    </lineage>
</organism>
<dbReference type="InterPro" id="IPR037473">
    <property type="entry name" value="Lcp-like"/>
</dbReference>
<feature type="domain" description="ER-bound oxygenase mpaB/mpaB'/Rubber oxygenase catalytic" evidence="1">
    <location>
        <begin position="252"/>
        <end position="477"/>
    </location>
</feature>
<gene>
    <name evidence="2" type="ORF">ACHAWO_011414</name>
</gene>
<evidence type="ECO:0000313" key="2">
    <source>
        <dbReference type="EMBL" id="KAL3774714.1"/>
    </source>
</evidence>
<evidence type="ECO:0000259" key="1">
    <source>
        <dbReference type="Pfam" id="PF09995"/>
    </source>
</evidence>
<sequence length="552" mass="63194">MTELRRRSTGIPSLNSCSTTFFAKNIEYDDSCEVVDQQQQQQQLGFFQFDSLQYASTHWRNKQMMHQQDEHNNINEPQVISHFGSHVNFTSSYHYTADELEPYRMIGDVEMDALLDYLAEQKSCGAFDDVIAFCEEAYHQLKCETELHGTVRGANDDVVLPAKFYQHYQRIPPWVDWEQIQRGIDIFLAYLPAAGCALYYRSLIGGFSIPKIVEVLIATRYLVPASMRQNQMKDVQSTDEVGNEECSDDDRKRTFERLMDTGGFMACCFAPPQQKQSRPPLAAAALRPREIGWKAALRVRVLHAKVRRSLLRSKSWNMKNGIPINQEDMAATLLAFSVNVLLGIEYIAGRPLSEEDQRDYLALWRYLGWLLGVDTPEEGGSSNTTEGQRLPPIDPCGLNKNCDRQASKKDAILHSYATLESMILHLLHPTIESRQLVYHLLSFNGRVQFRSDMCRKFLGDPLSDNLGIANRSTGTTRCTVYSVLVFLRCYTLLAMTFPRIRQTFIQWHGAFYKRFLRAWQRNHDKRVGDAMGREGAVKKSCPFSMLMPPVDS</sequence>
<dbReference type="Pfam" id="PF09995">
    <property type="entry name" value="MPAB_Lcp_cat"/>
    <property type="match status" value="1"/>
</dbReference>
<dbReference type="InterPro" id="IPR018713">
    <property type="entry name" value="MPAB/Lcp_cat_dom"/>
</dbReference>
<protein>
    <recommendedName>
        <fullName evidence="1">ER-bound oxygenase mpaB/mpaB'/Rubber oxygenase catalytic domain-containing protein</fullName>
    </recommendedName>
</protein>
<dbReference type="Proteomes" id="UP001530400">
    <property type="component" value="Unassembled WGS sequence"/>
</dbReference>
<reference evidence="2 3" key="1">
    <citation type="submission" date="2024-10" db="EMBL/GenBank/DDBJ databases">
        <title>Updated reference genomes for cyclostephanoid diatoms.</title>
        <authorList>
            <person name="Roberts W.R."/>
            <person name="Alverson A.J."/>
        </authorList>
    </citation>
    <scope>NUCLEOTIDE SEQUENCE [LARGE SCALE GENOMIC DNA]</scope>
    <source>
        <strain evidence="2 3">AJA010-31</strain>
    </source>
</reference>
<comment type="caution">
    <text evidence="2">The sequence shown here is derived from an EMBL/GenBank/DDBJ whole genome shotgun (WGS) entry which is preliminary data.</text>
</comment>
<dbReference type="PANTHER" id="PTHR37539">
    <property type="entry name" value="SECRETED PROTEIN-RELATED"/>
    <property type="match status" value="1"/>
</dbReference>
<proteinExistence type="predicted"/>
<dbReference type="EMBL" id="JALLPJ020001181">
    <property type="protein sequence ID" value="KAL3774714.1"/>
    <property type="molecule type" value="Genomic_DNA"/>
</dbReference>
<keyword evidence="3" id="KW-1185">Reference proteome</keyword>
<evidence type="ECO:0000313" key="3">
    <source>
        <dbReference type="Proteomes" id="UP001530400"/>
    </source>
</evidence>
<name>A0ABD3NF92_9STRA</name>
<dbReference type="AlphaFoldDB" id="A0ABD3NF92"/>
<dbReference type="PANTHER" id="PTHR37539:SF1">
    <property type="entry name" value="ER-BOUND OXYGENASE MPAB_MPAB'_RUBBER OXYGENASE CATALYTIC DOMAIN-CONTAINING PROTEIN"/>
    <property type="match status" value="1"/>
</dbReference>
<accession>A0ABD3NF92</accession>